<keyword evidence="8" id="KW-1185">Reference proteome</keyword>
<dbReference type="SUPFAM" id="SSF52743">
    <property type="entry name" value="Subtilisin-like"/>
    <property type="match status" value="1"/>
</dbReference>
<accession>A0ABS5M919</accession>
<keyword evidence="3 4" id="KW-0720">Serine protease</keyword>
<dbReference type="EMBL" id="JAFEVO010000001">
    <property type="protein sequence ID" value="MBS3183151.1"/>
    <property type="molecule type" value="Genomic_DNA"/>
</dbReference>
<gene>
    <name evidence="7" type="ORF">JSQ98_13245</name>
</gene>
<evidence type="ECO:0000313" key="8">
    <source>
        <dbReference type="Proteomes" id="UP000811492"/>
    </source>
</evidence>
<dbReference type="Proteomes" id="UP000811492">
    <property type="component" value="Unassembled WGS sequence"/>
</dbReference>
<feature type="active site" description="Charge relay system" evidence="4">
    <location>
        <position position="291"/>
    </location>
</feature>
<feature type="active site" description="Charge relay system" evidence="4">
    <location>
        <position position="49"/>
    </location>
</feature>
<dbReference type="PANTHER" id="PTHR42884">
    <property type="entry name" value="PROPROTEIN CONVERTASE SUBTILISIN/KEXIN-RELATED"/>
    <property type="match status" value="1"/>
</dbReference>
<proteinExistence type="inferred from homology"/>
<dbReference type="InterPro" id="IPR015500">
    <property type="entry name" value="Peptidase_S8_subtilisin-rel"/>
</dbReference>
<comment type="similarity">
    <text evidence="4">Belongs to the peptidase S8 family.</text>
</comment>
<protein>
    <submittedName>
        <fullName evidence="7">S8 family serine peptidase</fullName>
    </submittedName>
</protein>
<sequence length="485" mass="49805">MSYASPAVAAPVGPGERSDLLWNAKRWLDYAALQEEGVTGEGVTVAVIDEAINTEVPELAGADVEVRGTTCVDPETGEPVQIESTDPAISEHGTNVVSMLAGSGTAEDGGPGAAGIAPKASVWFYGVGDVEEVDQCELRDPTRADGDIDLARDISLGDGTEIYENPSGEGDATALAARAAIRDGADIVSVSVLSGLGDWDQVLIEAQARGVAVVTGTPNPDTELGFIGGPWLTNGAAPVSAIDANGELLTSAATGDRGSGSSNLAFAAPGASLLGVGDESAWGPTRIDGSSYAAPILAGSLALIMQKYPDATVFQALQAMVRTTGAGGEHEPVWNDTRFGYGYANPKSALELDPRELPDVNPLFVSDVSDSRCAAPDGSVGTVSENGDKWACEWSLGPFPPQAEAYAAVVNDGAQVLSDSGERVDSVYGQADDAPSEATGSTLWVWIAVGGGIVVLVLIAVVVLATRKRPRAENHHQTVGGGHER</sequence>
<keyword evidence="5" id="KW-0812">Transmembrane</keyword>
<feature type="active site" description="Charge relay system" evidence="4">
    <location>
        <position position="92"/>
    </location>
</feature>
<dbReference type="PROSITE" id="PS51892">
    <property type="entry name" value="SUBTILASE"/>
    <property type="match status" value="1"/>
</dbReference>
<dbReference type="Gene3D" id="3.40.50.200">
    <property type="entry name" value="Peptidase S8/S53 domain"/>
    <property type="match status" value="1"/>
</dbReference>
<evidence type="ECO:0000256" key="4">
    <source>
        <dbReference type="PROSITE-ProRule" id="PRU01240"/>
    </source>
</evidence>
<keyword evidence="5" id="KW-1133">Transmembrane helix</keyword>
<feature type="transmembrane region" description="Helical" evidence="5">
    <location>
        <begin position="443"/>
        <end position="465"/>
    </location>
</feature>
<keyword evidence="1 4" id="KW-0645">Protease</keyword>
<keyword evidence="5" id="KW-0472">Membrane</keyword>
<keyword evidence="2 4" id="KW-0378">Hydrolase</keyword>
<evidence type="ECO:0000313" key="7">
    <source>
        <dbReference type="EMBL" id="MBS3183151.1"/>
    </source>
</evidence>
<dbReference type="PRINTS" id="PR00723">
    <property type="entry name" value="SUBTILISIN"/>
</dbReference>
<evidence type="ECO:0000256" key="2">
    <source>
        <dbReference type="ARBA" id="ARBA00022801"/>
    </source>
</evidence>
<reference evidence="7 8" key="1">
    <citation type="submission" date="2021-02" db="EMBL/GenBank/DDBJ databases">
        <title>Draft genome and description of Leucobacter sp nov strain Marseille-Q4368.</title>
        <authorList>
            <person name="Boxberger M."/>
            <person name="La Scola B."/>
        </authorList>
    </citation>
    <scope>NUCLEOTIDE SEQUENCE [LARGE SCALE GENOMIC DNA]</scope>
    <source>
        <strain evidence="7 8">Marseille-Q4368</strain>
    </source>
</reference>
<evidence type="ECO:0000256" key="5">
    <source>
        <dbReference type="SAM" id="Phobius"/>
    </source>
</evidence>
<dbReference type="InterPro" id="IPR036852">
    <property type="entry name" value="Peptidase_S8/S53_dom_sf"/>
</dbReference>
<name>A0ABS5M919_9MICO</name>
<dbReference type="InterPro" id="IPR000209">
    <property type="entry name" value="Peptidase_S8/S53_dom"/>
</dbReference>
<organism evidence="7 8">
    <name type="scientific">Leucobacter manosquensis</name>
    <dbReference type="NCBI Taxonomy" id="2810611"/>
    <lineage>
        <taxon>Bacteria</taxon>
        <taxon>Bacillati</taxon>
        <taxon>Actinomycetota</taxon>
        <taxon>Actinomycetes</taxon>
        <taxon>Micrococcales</taxon>
        <taxon>Microbacteriaceae</taxon>
        <taxon>Leucobacter</taxon>
    </lineage>
</organism>
<evidence type="ECO:0000256" key="3">
    <source>
        <dbReference type="ARBA" id="ARBA00022825"/>
    </source>
</evidence>
<comment type="caution">
    <text evidence="7">The sequence shown here is derived from an EMBL/GenBank/DDBJ whole genome shotgun (WGS) entry which is preliminary data.</text>
</comment>
<evidence type="ECO:0000259" key="6">
    <source>
        <dbReference type="Pfam" id="PF00082"/>
    </source>
</evidence>
<feature type="domain" description="Peptidase S8/S53" evidence="6">
    <location>
        <begin position="40"/>
        <end position="342"/>
    </location>
</feature>
<evidence type="ECO:0000256" key="1">
    <source>
        <dbReference type="ARBA" id="ARBA00022670"/>
    </source>
</evidence>
<dbReference type="PANTHER" id="PTHR42884:SF14">
    <property type="entry name" value="NEUROENDOCRINE CONVERTASE 1"/>
    <property type="match status" value="1"/>
</dbReference>
<dbReference type="RefSeq" id="WP_211650084.1">
    <property type="nucleotide sequence ID" value="NZ_JAFEVO010000001.1"/>
</dbReference>
<dbReference type="Pfam" id="PF00082">
    <property type="entry name" value="Peptidase_S8"/>
    <property type="match status" value="1"/>
</dbReference>